<proteinExistence type="predicted"/>
<keyword evidence="2" id="KW-0472">Membrane</keyword>
<feature type="transmembrane region" description="Helical" evidence="2">
    <location>
        <begin position="81"/>
        <end position="102"/>
    </location>
</feature>
<dbReference type="AlphaFoldDB" id="A0A9X3NKT3"/>
<evidence type="ECO:0000256" key="1">
    <source>
        <dbReference type="SAM" id="MobiDB-lite"/>
    </source>
</evidence>
<feature type="compositionally biased region" description="Gly residues" evidence="1">
    <location>
        <begin position="132"/>
        <end position="144"/>
    </location>
</feature>
<sequence length="144" mass="14499">MLSLESLPFDPVYFLLALGTAAVGVLALVGAGRAPHMRGLIRTAGALLVVRAVVDVSWYVWMLTYTPDGSGLGGLMAVTSLHSLLSTLLVITAVVLLLIAIITGARRAARPAAAPGNRWNPPGGAPGPSWHSGGGSGPVGGPGA</sequence>
<dbReference type="EMBL" id="JAJAQC010000023">
    <property type="protein sequence ID" value="MDA0565537.1"/>
    <property type="molecule type" value="Genomic_DNA"/>
</dbReference>
<feature type="compositionally biased region" description="Low complexity" evidence="1">
    <location>
        <begin position="112"/>
        <end position="131"/>
    </location>
</feature>
<feature type="transmembrane region" description="Helical" evidence="2">
    <location>
        <begin position="12"/>
        <end position="31"/>
    </location>
</feature>
<organism evidence="3 4">
    <name type="scientific">Streptomonospora mangrovi</name>
    <dbReference type="NCBI Taxonomy" id="2883123"/>
    <lineage>
        <taxon>Bacteria</taxon>
        <taxon>Bacillati</taxon>
        <taxon>Actinomycetota</taxon>
        <taxon>Actinomycetes</taxon>
        <taxon>Streptosporangiales</taxon>
        <taxon>Nocardiopsidaceae</taxon>
        <taxon>Streptomonospora</taxon>
    </lineage>
</organism>
<reference evidence="3" key="1">
    <citation type="submission" date="2021-10" db="EMBL/GenBank/DDBJ databases">
        <title>Streptomonospora sp. nov., isolated from mangrove soil.</title>
        <authorList>
            <person name="Chen X."/>
            <person name="Ge X."/>
            <person name="Liu W."/>
        </authorList>
    </citation>
    <scope>NUCLEOTIDE SEQUENCE</scope>
    <source>
        <strain evidence="3">S1-112</strain>
    </source>
</reference>
<comment type="caution">
    <text evidence="3">The sequence shown here is derived from an EMBL/GenBank/DDBJ whole genome shotgun (WGS) entry which is preliminary data.</text>
</comment>
<evidence type="ECO:0000256" key="2">
    <source>
        <dbReference type="SAM" id="Phobius"/>
    </source>
</evidence>
<keyword evidence="2" id="KW-0812">Transmembrane</keyword>
<accession>A0A9X3NKT3</accession>
<gene>
    <name evidence="3" type="ORF">LG943_14600</name>
</gene>
<feature type="region of interest" description="Disordered" evidence="1">
    <location>
        <begin position="112"/>
        <end position="144"/>
    </location>
</feature>
<protein>
    <submittedName>
        <fullName evidence="3">Uncharacterized protein</fullName>
    </submittedName>
</protein>
<name>A0A9X3NKT3_9ACTN</name>
<dbReference type="RefSeq" id="WP_270072810.1">
    <property type="nucleotide sequence ID" value="NZ_JAJAQC010000023.1"/>
</dbReference>
<evidence type="ECO:0000313" key="4">
    <source>
        <dbReference type="Proteomes" id="UP001140076"/>
    </source>
</evidence>
<dbReference type="Proteomes" id="UP001140076">
    <property type="component" value="Unassembled WGS sequence"/>
</dbReference>
<keyword evidence="2" id="KW-1133">Transmembrane helix</keyword>
<evidence type="ECO:0000313" key="3">
    <source>
        <dbReference type="EMBL" id="MDA0565537.1"/>
    </source>
</evidence>
<feature type="transmembrane region" description="Helical" evidence="2">
    <location>
        <begin position="43"/>
        <end position="61"/>
    </location>
</feature>
<keyword evidence="4" id="KW-1185">Reference proteome</keyword>